<dbReference type="EMBL" id="CAXDID020000273">
    <property type="protein sequence ID" value="CAL6068495.1"/>
    <property type="molecule type" value="Genomic_DNA"/>
</dbReference>
<feature type="region of interest" description="Disordered" evidence="2">
    <location>
        <begin position="897"/>
        <end position="917"/>
    </location>
</feature>
<dbReference type="Proteomes" id="UP001642409">
    <property type="component" value="Unassembled WGS sequence"/>
</dbReference>
<organism evidence="3">
    <name type="scientific">Hexamita inflata</name>
    <dbReference type="NCBI Taxonomy" id="28002"/>
    <lineage>
        <taxon>Eukaryota</taxon>
        <taxon>Metamonada</taxon>
        <taxon>Diplomonadida</taxon>
        <taxon>Hexamitidae</taxon>
        <taxon>Hexamitinae</taxon>
        <taxon>Hexamita</taxon>
    </lineage>
</organism>
<comment type="similarity">
    <text evidence="1">Belongs to the FAM227 family.</text>
</comment>
<evidence type="ECO:0000313" key="4">
    <source>
        <dbReference type="EMBL" id="CAL6068495.1"/>
    </source>
</evidence>
<gene>
    <name evidence="4" type="ORF">HINF_LOCUS53530</name>
    <name evidence="3" type="ORF">HINF_LOCUS60174</name>
</gene>
<keyword evidence="5" id="KW-1185">Reference proteome</keyword>
<reference evidence="3" key="1">
    <citation type="submission" date="2023-06" db="EMBL/GenBank/DDBJ databases">
        <authorList>
            <person name="Kurt Z."/>
        </authorList>
    </citation>
    <scope>NUCLEOTIDE SEQUENCE</scope>
</reference>
<dbReference type="InterPro" id="IPR029417">
    <property type="entry name" value="FAM227"/>
</dbReference>
<comment type="caution">
    <text evidence="3">The sequence shown here is derived from an EMBL/GenBank/DDBJ whole genome shotgun (WGS) entry which is preliminary data.</text>
</comment>
<protein>
    <submittedName>
        <fullName evidence="3">Uncharacterized protein</fullName>
    </submittedName>
</protein>
<name>A0AA86RI40_9EUKA</name>
<accession>A0AA86RI40</accession>
<proteinExistence type="inferred from homology"/>
<sequence>MKSNILQNRLNKIAVLSKTGDVTQEVIQRLISEEQTQQQKIKERAQTDINPIQLLNDTLSQYSRQTEQVKMPWWLPPTIKEAIEPFTPKYQAEMLRHSFTTISQLGKVVYKKPSEQPQEKDFMYSVVTHMFSQNDYNLHQIKTQEQMLRQLDLLEVEYTLNINNYGHPMPPVDIKAPLLILYQILTAEHNLPTEIIPFLLSARVCDIIECSFWLTHSVVFKDAETSVKYDGEYINEKIPEHIHVRSGLSAQDYLTNRLADDFATIQRHWVSCQSRLRSLILEILPYIVARCVHLGFIRTFPSYGHVFSQQFTDNLYYNLVYAMTGVVPYPDVMKNYLKFYFGELIEFQSSIFQNHIPSGSQLFGDPVAKVKQPVTGPYVTEQNKHLDEKEFHEFLEDRSAGMNQHSRAALVKPVTFDFILFKEVGVMDNKFVLGQEARRNYHQKQDPKSLTSDQKKHLLYQTNFSNIEPQATSVMDTMRIEAARVQRYQAPRSTLKQLQDSVKTEHQLKQAKLETQLKAQQEAEQAKKDKAQSAYGTYELEQVIVPSQKYTNLDQYDPVIKALFLKETKTQDSEEKKKVEIKLMKLTQDLRESQLQTTQQNATVDDKFIIRLPQKYHKFDADSTQVVEVYDQQIVTNNDIVLDQQDEKYQQIINGALKEARSMATQLQQERHHQVKHAVKQEQVETIDDAPLIQEPDIAPIRLSSQTMSITQVCPLMARYLRISGAPAPSDCYSLIKNQGNSSQMTTTFYQDKQARLKGASQPRAIISPVRNLATIQRTRTDCWTDQKRIPVEQRQSPNNFMDVYDQKIKELDEQTNQVHKQIEEDLKDIEIQKALFLDNNLKGKQSRVAVLSKTITEKQIIDLEAIQGQKTMVEMKTKLKDKLKVVEQREKIADLHKSKMPKKTVQTKEINKKEIK</sequence>
<dbReference type="EMBL" id="CATOUU010001112">
    <property type="protein sequence ID" value="CAI9972529.1"/>
    <property type="molecule type" value="Genomic_DNA"/>
</dbReference>
<dbReference type="AlphaFoldDB" id="A0AA86RI40"/>
<dbReference type="Pfam" id="PF14922">
    <property type="entry name" value="FWWh"/>
    <property type="match status" value="1"/>
</dbReference>
<evidence type="ECO:0000256" key="2">
    <source>
        <dbReference type="SAM" id="MobiDB-lite"/>
    </source>
</evidence>
<evidence type="ECO:0000313" key="5">
    <source>
        <dbReference type="Proteomes" id="UP001642409"/>
    </source>
</evidence>
<reference evidence="4 5" key="2">
    <citation type="submission" date="2024-07" db="EMBL/GenBank/DDBJ databases">
        <authorList>
            <person name="Akdeniz Z."/>
        </authorList>
    </citation>
    <scope>NUCLEOTIDE SEQUENCE [LARGE SCALE GENOMIC DNA]</scope>
</reference>
<evidence type="ECO:0000313" key="3">
    <source>
        <dbReference type="EMBL" id="CAI9972529.1"/>
    </source>
</evidence>
<evidence type="ECO:0000256" key="1">
    <source>
        <dbReference type="ARBA" id="ARBA00008666"/>
    </source>
</evidence>